<accession>A0A4Y7T6F9</accession>
<feature type="non-terminal residue" evidence="1">
    <location>
        <position position="1"/>
    </location>
</feature>
<dbReference type="EMBL" id="QPFP01000026">
    <property type="protein sequence ID" value="TEB29591.1"/>
    <property type="molecule type" value="Genomic_DNA"/>
</dbReference>
<dbReference type="Proteomes" id="UP000298030">
    <property type="component" value="Unassembled WGS sequence"/>
</dbReference>
<organism evidence="1 2">
    <name type="scientific">Coprinellus micaceus</name>
    <name type="common">Glistening ink-cap mushroom</name>
    <name type="synonym">Coprinus micaceus</name>
    <dbReference type="NCBI Taxonomy" id="71717"/>
    <lineage>
        <taxon>Eukaryota</taxon>
        <taxon>Fungi</taxon>
        <taxon>Dikarya</taxon>
        <taxon>Basidiomycota</taxon>
        <taxon>Agaricomycotina</taxon>
        <taxon>Agaricomycetes</taxon>
        <taxon>Agaricomycetidae</taxon>
        <taxon>Agaricales</taxon>
        <taxon>Agaricineae</taxon>
        <taxon>Psathyrellaceae</taxon>
        <taxon>Coprinellus</taxon>
    </lineage>
</organism>
<protein>
    <submittedName>
        <fullName evidence="1">Uncharacterized protein</fullName>
    </submittedName>
</protein>
<proteinExistence type="predicted"/>
<keyword evidence="2" id="KW-1185">Reference proteome</keyword>
<sequence>VISRLALVDVKGLGIDRAPSKAFVQFAGSLVGKDFRVIAQVAPFVLHGLMSPESCEAWKCLSKLVPLIYQHHIPNIDEHLALLCREIQDLLLQTAHWTGSWFPKPKFHILTHLPKHIACFGPAIRFVTE</sequence>
<dbReference type="PANTHER" id="PTHR31912:SF34">
    <property type="entry name" value="NOTOCHORD-RELATED PROTEIN"/>
    <property type="match status" value="1"/>
</dbReference>
<dbReference type="PANTHER" id="PTHR31912">
    <property type="entry name" value="IP13529P"/>
    <property type="match status" value="1"/>
</dbReference>
<dbReference type="AlphaFoldDB" id="A0A4Y7T6F9"/>
<gene>
    <name evidence="1" type="ORF">FA13DRAFT_1597881</name>
</gene>
<reference evidence="1 2" key="1">
    <citation type="journal article" date="2019" name="Nat. Ecol. Evol.">
        <title>Megaphylogeny resolves global patterns of mushroom evolution.</title>
        <authorList>
            <person name="Varga T."/>
            <person name="Krizsan K."/>
            <person name="Foldi C."/>
            <person name="Dima B."/>
            <person name="Sanchez-Garcia M."/>
            <person name="Sanchez-Ramirez S."/>
            <person name="Szollosi G.J."/>
            <person name="Szarkandi J.G."/>
            <person name="Papp V."/>
            <person name="Albert L."/>
            <person name="Andreopoulos W."/>
            <person name="Angelini C."/>
            <person name="Antonin V."/>
            <person name="Barry K.W."/>
            <person name="Bougher N.L."/>
            <person name="Buchanan P."/>
            <person name="Buyck B."/>
            <person name="Bense V."/>
            <person name="Catcheside P."/>
            <person name="Chovatia M."/>
            <person name="Cooper J."/>
            <person name="Damon W."/>
            <person name="Desjardin D."/>
            <person name="Finy P."/>
            <person name="Geml J."/>
            <person name="Haridas S."/>
            <person name="Hughes K."/>
            <person name="Justo A."/>
            <person name="Karasinski D."/>
            <person name="Kautmanova I."/>
            <person name="Kiss B."/>
            <person name="Kocsube S."/>
            <person name="Kotiranta H."/>
            <person name="LaButti K.M."/>
            <person name="Lechner B.E."/>
            <person name="Liimatainen K."/>
            <person name="Lipzen A."/>
            <person name="Lukacs Z."/>
            <person name="Mihaltcheva S."/>
            <person name="Morgado L.N."/>
            <person name="Niskanen T."/>
            <person name="Noordeloos M.E."/>
            <person name="Ohm R.A."/>
            <person name="Ortiz-Santana B."/>
            <person name="Ovrebo C."/>
            <person name="Racz N."/>
            <person name="Riley R."/>
            <person name="Savchenko A."/>
            <person name="Shiryaev A."/>
            <person name="Soop K."/>
            <person name="Spirin V."/>
            <person name="Szebenyi C."/>
            <person name="Tomsovsky M."/>
            <person name="Tulloss R.E."/>
            <person name="Uehling J."/>
            <person name="Grigoriev I.V."/>
            <person name="Vagvolgyi C."/>
            <person name="Papp T."/>
            <person name="Martin F.M."/>
            <person name="Miettinen O."/>
            <person name="Hibbett D.S."/>
            <person name="Nagy L.G."/>
        </authorList>
    </citation>
    <scope>NUCLEOTIDE SEQUENCE [LARGE SCALE GENOMIC DNA]</scope>
    <source>
        <strain evidence="1 2">FP101781</strain>
    </source>
</reference>
<comment type="caution">
    <text evidence="1">The sequence shown here is derived from an EMBL/GenBank/DDBJ whole genome shotgun (WGS) entry which is preliminary data.</text>
</comment>
<name>A0A4Y7T6F9_COPMI</name>
<dbReference type="OrthoDB" id="2506088at2759"/>
<evidence type="ECO:0000313" key="2">
    <source>
        <dbReference type="Proteomes" id="UP000298030"/>
    </source>
</evidence>
<evidence type="ECO:0000313" key="1">
    <source>
        <dbReference type="EMBL" id="TEB29591.1"/>
    </source>
</evidence>
<feature type="non-terminal residue" evidence="1">
    <location>
        <position position="129"/>
    </location>
</feature>
<dbReference type="STRING" id="71717.A0A4Y7T6F9"/>